<dbReference type="Pfam" id="PF14430">
    <property type="entry name" value="Imm1"/>
    <property type="match status" value="1"/>
</dbReference>
<dbReference type="RefSeq" id="WP_344343638.1">
    <property type="nucleotide sequence ID" value="NZ_BAAAKJ010000396.1"/>
</dbReference>
<evidence type="ECO:0000313" key="1">
    <source>
        <dbReference type="EMBL" id="GAA1410787.1"/>
    </source>
</evidence>
<dbReference type="Proteomes" id="UP001499863">
    <property type="component" value="Unassembled WGS sequence"/>
</dbReference>
<protein>
    <recommendedName>
        <fullName evidence="3">Immunity protein Imm1</fullName>
    </recommendedName>
</protein>
<gene>
    <name evidence="1" type="ORF">GCM10009639_61980</name>
</gene>
<name>A0ABN1YKR6_9ACTN</name>
<accession>A0ABN1YKR6</accession>
<proteinExistence type="predicted"/>
<sequence length="153" mass="17194">MSLRAEVRYRRDRIEIPDHLDSLEDVDVLIDELLAGPVNENLAQIIHLDREVIVLGDPGRPGTEIPDHQLQVGVDKELQVGVLLFIDRSGNVVTAGPADSRNAPEYYLAGHWTQFRDQVEIPLGLVREAVKEFLSSGGQRPTCVTWKNQYLDD</sequence>
<organism evidence="1 2">
    <name type="scientific">Kitasatospora putterlickiae</name>
    <dbReference type="NCBI Taxonomy" id="221725"/>
    <lineage>
        <taxon>Bacteria</taxon>
        <taxon>Bacillati</taxon>
        <taxon>Actinomycetota</taxon>
        <taxon>Actinomycetes</taxon>
        <taxon>Kitasatosporales</taxon>
        <taxon>Streptomycetaceae</taxon>
        <taxon>Kitasatospora</taxon>
    </lineage>
</organism>
<dbReference type="EMBL" id="BAAAKJ010000396">
    <property type="protein sequence ID" value="GAA1410787.1"/>
    <property type="molecule type" value="Genomic_DNA"/>
</dbReference>
<dbReference type="InterPro" id="IPR025680">
    <property type="entry name" value="DddI"/>
</dbReference>
<keyword evidence="2" id="KW-1185">Reference proteome</keyword>
<evidence type="ECO:0000313" key="2">
    <source>
        <dbReference type="Proteomes" id="UP001499863"/>
    </source>
</evidence>
<evidence type="ECO:0008006" key="3">
    <source>
        <dbReference type="Google" id="ProtNLM"/>
    </source>
</evidence>
<reference evidence="1 2" key="1">
    <citation type="journal article" date="2019" name="Int. J. Syst. Evol. Microbiol.">
        <title>The Global Catalogue of Microorganisms (GCM) 10K type strain sequencing project: providing services to taxonomists for standard genome sequencing and annotation.</title>
        <authorList>
            <consortium name="The Broad Institute Genomics Platform"/>
            <consortium name="The Broad Institute Genome Sequencing Center for Infectious Disease"/>
            <person name="Wu L."/>
            <person name="Ma J."/>
        </authorList>
    </citation>
    <scope>NUCLEOTIDE SEQUENCE [LARGE SCALE GENOMIC DNA]</scope>
    <source>
        <strain evidence="1 2">JCM 12393</strain>
    </source>
</reference>
<comment type="caution">
    <text evidence="1">The sequence shown here is derived from an EMBL/GenBank/DDBJ whole genome shotgun (WGS) entry which is preliminary data.</text>
</comment>